<dbReference type="PANTHER" id="PTHR48056:SF18">
    <property type="entry name" value="NON-SPECIFIC SERINE_THREONINE PROTEIN KINASE"/>
    <property type="match status" value="1"/>
</dbReference>
<dbReference type="CDD" id="cd14066">
    <property type="entry name" value="STKc_IRAK"/>
    <property type="match status" value="1"/>
</dbReference>
<comment type="caution">
    <text evidence="29">The sequence shown here is derived from an EMBL/GenBank/DDBJ whole genome shotgun (WGS) entry which is preliminary data.</text>
</comment>
<dbReference type="SMART" id="SM00369">
    <property type="entry name" value="LRR_TYP"/>
    <property type="match status" value="6"/>
</dbReference>
<dbReference type="FunFam" id="3.80.10.10:FF:000213">
    <property type="entry name" value="Tyrosine-sulfated glycopeptide receptor 1"/>
    <property type="match status" value="1"/>
</dbReference>
<dbReference type="Proteomes" id="UP000583929">
    <property type="component" value="Unassembled WGS sequence"/>
</dbReference>
<organism evidence="29 30">
    <name type="scientific">Cannabis sativa</name>
    <name type="common">Hemp</name>
    <name type="synonym">Marijuana</name>
    <dbReference type="NCBI Taxonomy" id="3483"/>
    <lineage>
        <taxon>Eukaryota</taxon>
        <taxon>Viridiplantae</taxon>
        <taxon>Streptophyta</taxon>
        <taxon>Embryophyta</taxon>
        <taxon>Tracheophyta</taxon>
        <taxon>Spermatophyta</taxon>
        <taxon>Magnoliopsida</taxon>
        <taxon>eudicotyledons</taxon>
        <taxon>Gunneridae</taxon>
        <taxon>Pentapetalae</taxon>
        <taxon>rosids</taxon>
        <taxon>fabids</taxon>
        <taxon>Rosales</taxon>
        <taxon>Cannabaceae</taxon>
        <taxon>Cannabis</taxon>
    </lineage>
</organism>
<keyword evidence="22" id="KW-0325">Glycoprotein</keyword>
<feature type="transmembrane region" description="Helical" evidence="27">
    <location>
        <begin position="49"/>
        <end position="66"/>
    </location>
</feature>
<keyword evidence="30" id="KW-1185">Reference proteome</keyword>
<keyword evidence="7" id="KW-1003">Cell membrane</keyword>
<dbReference type="Pfam" id="PF13855">
    <property type="entry name" value="LRR_8"/>
    <property type="match status" value="2"/>
</dbReference>
<keyword evidence="12" id="KW-0808">Transferase</keyword>
<evidence type="ECO:0000256" key="21">
    <source>
        <dbReference type="ARBA" id="ARBA00023170"/>
    </source>
</evidence>
<feature type="transmembrane region" description="Helical" evidence="27">
    <location>
        <begin position="22"/>
        <end position="42"/>
    </location>
</feature>
<dbReference type="SUPFAM" id="SSF52058">
    <property type="entry name" value="L domain-like"/>
    <property type="match status" value="2"/>
</dbReference>
<accession>A0A7J6DMP9</accession>
<dbReference type="FunFam" id="3.30.200.20:FF:000125">
    <property type="entry name" value="Protein STRUBBELIG-RECEPTOR FAMILY 8"/>
    <property type="match status" value="1"/>
</dbReference>
<dbReference type="FunFam" id="3.80.10.10:FF:000400">
    <property type="entry name" value="Nuclear pore complex protein NUP107"/>
    <property type="match status" value="1"/>
</dbReference>
<comment type="similarity">
    <text evidence="4">Belongs to the protein kinase superfamily. Ser/Thr protein kinase family.</text>
</comment>
<evidence type="ECO:0000256" key="24">
    <source>
        <dbReference type="ARBA" id="ARBA00047899"/>
    </source>
</evidence>
<keyword evidence="13 27" id="KW-0812">Transmembrane</keyword>
<dbReference type="SUPFAM" id="SSF56112">
    <property type="entry name" value="Protein kinase-like (PK-like)"/>
    <property type="match status" value="1"/>
</dbReference>
<dbReference type="EMBL" id="JAATIQ010000810">
    <property type="protein sequence ID" value="KAF4347387.1"/>
    <property type="molecule type" value="Genomic_DNA"/>
</dbReference>
<protein>
    <recommendedName>
        <fullName evidence="6">non-specific serine/threonine protein kinase</fullName>
        <ecNumber evidence="6">2.7.11.1</ecNumber>
    </recommendedName>
</protein>
<evidence type="ECO:0000313" key="29">
    <source>
        <dbReference type="EMBL" id="KAF4347387.1"/>
    </source>
</evidence>
<keyword evidence="9" id="KW-0723">Serine/threonine-protein kinase</keyword>
<dbReference type="InterPro" id="IPR050647">
    <property type="entry name" value="Plant_LRR-RLKs"/>
</dbReference>
<dbReference type="InterPro" id="IPR032675">
    <property type="entry name" value="LRR_dom_sf"/>
</dbReference>
<dbReference type="SMART" id="SM00220">
    <property type="entry name" value="S_TKc"/>
    <property type="match status" value="1"/>
</dbReference>
<dbReference type="InterPro" id="IPR011009">
    <property type="entry name" value="Kinase-like_dom_sf"/>
</dbReference>
<dbReference type="Pfam" id="PF00069">
    <property type="entry name" value="Pkinase"/>
    <property type="match status" value="1"/>
</dbReference>
<dbReference type="GO" id="GO:0033612">
    <property type="term" value="F:receptor serine/threonine kinase binding"/>
    <property type="evidence" value="ECO:0007669"/>
    <property type="project" value="TreeGrafter"/>
</dbReference>
<dbReference type="PROSITE" id="PS51450">
    <property type="entry name" value="LRR"/>
    <property type="match status" value="2"/>
</dbReference>
<evidence type="ECO:0000256" key="10">
    <source>
        <dbReference type="ARBA" id="ARBA00022553"/>
    </source>
</evidence>
<dbReference type="Gene3D" id="1.10.510.10">
    <property type="entry name" value="Transferase(Phosphotransferase) domain 1"/>
    <property type="match status" value="1"/>
</dbReference>
<feature type="non-terminal residue" evidence="29">
    <location>
        <position position="1"/>
    </location>
</feature>
<feature type="transmembrane region" description="Helical" evidence="27">
    <location>
        <begin position="711"/>
        <end position="735"/>
    </location>
</feature>
<dbReference type="GO" id="GO:0005524">
    <property type="term" value="F:ATP binding"/>
    <property type="evidence" value="ECO:0007669"/>
    <property type="project" value="UniProtKB-UniRule"/>
</dbReference>
<evidence type="ECO:0000256" key="22">
    <source>
        <dbReference type="ARBA" id="ARBA00023180"/>
    </source>
</evidence>
<evidence type="ECO:0000256" key="4">
    <source>
        <dbReference type="ARBA" id="ARBA00008684"/>
    </source>
</evidence>
<dbReference type="Pfam" id="PF00560">
    <property type="entry name" value="LRR_1"/>
    <property type="match status" value="4"/>
</dbReference>
<dbReference type="FunFam" id="1.10.510.10:FF:000309">
    <property type="entry name" value="Leucine-rich repeat receptor-like protein kinase"/>
    <property type="match status" value="1"/>
</dbReference>
<sequence>YFTKNLCSPLISSHHVTLLPNVGLYLIKDLFFFCFSIFWMCFSQMGVKDFWVILLVTGFFCFRALAQSSDQNLKCDPNDLKALQDFMAGLQTKIDGWDANNSSNSNCCKWAGVKCNSSSSLGFKDDSDTGRVVKLELMSMRLTGKLSPSLGSLDQLRTLNLSHNFLKSPIPFSLFNLSNLEFMDLSFNDLYDPVPDIFHLPSIQLLDLSQNYLNGSFPSGICNGSSSLRILKMAANYFTGALPAGLGDCLSLEHVCVGMNRLTNVSEGIFRLPKLSDLILQDNKFSGPLSKGIGNLSNLVRLDICSSGFSGRIPDVFHNLKKLQFFLAHSNRFTGVIPPSLSNSPSLTLLNVRNNTLSGLLKLNCSAMVSLASLDVGTNQFTGHVPDNLPSCQHLNNINLARNNFTGEIPDSFKNFQSLSYFSLSNSSNTNLSSALRIFQQCKNLTTLVLSLNFRGEELPSDPTMHFEKLKILVIANCRLTGLVPQWLSASKQLQLLDLSWNHLVGSIPSWLGGFQALFYLDLSNNTLTGEIPKSLTDLQSLIGKDISLEEPSPDFPFFMKRNISARGLQYNQVWSFPPTLDLSSNNLSGPIWPEFGQLRKLHVLELRFNNLTGSIPSSLEGMSSLETLDLSHNRLSGQIPSSLVKLSFLSKFNVANNQLHGPIPTGGQFPTFPNSSFEGNNLCGDHAKPCSLNGGLSHQSSGRTGKKRGVVVGITIGIVLGMALILSLMFIFVLRKHRPGGIDPEKEDDSTNDKGLEELGSRLVILFQQNKENSKELSFDDLLKSTNNFDQANIIGCGGFGLVYRATLPDGKKVAIKRLSGDCGQMDREFRAEVETLSRAQHPNLVLLQGYCMYKSDRLLIYSYMENSSLDYWLHERVDGPAFLKWDARLQIARGSARGLAYLHQSCEPHILHRDIKSSNILLDEKFEAHLADFGLARLILPYDTHVTTDLVGTLGYIPPEYGQASVATYKGDVYSFGVVLLELLTGKRPMDMCKPKGCRDLISWVFQMKKEKKESEVFDPFIWDKDHNKELLQVFEIACLCLSEFPKVRPSTQQLVSWLDSIGTNI</sequence>
<evidence type="ECO:0000259" key="28">
    <source>
        <dbReference type="PROSITE" id="PS50011"/>
    </source>
</evidence>
<reference evidence="29 30" key="1">
    <citation type="journal article" date="2020" name="bioRxiv">
        <title>Sequence and annotation of 42 cannabis genomes reveals extensive copy number variation in cannabinoid synthesis and pathogen resistance genes.</title>
        <authorList>
            <person name="Mckernan K.J."/>
            <person name="Helbert Y."/>
            <person name="Kane L.T."/>
            <person name="Ebling H."/>
            <person name="Zhang L."/>
            <person name="Liu B."/>
            <person name="Eaton Z."/>
            <person name="Mclaughlin S."/>
            <person name="Kingan S."/>
            <person name="Baybayan P."/>
            <person name="Concepcion G."/>
            <person name="Jordan M."/>
            <person name="Riva A."/>
            <person name="Barbazuk W."/>
            <person name="Harkins T."/>
        </authorList>
    </citation>
    <scope>NUCLEOTIDE SEQUENCE [LARGE SCALE GENOMIC DNA]</scope>
    <source>
        <strain evidence="30">cv. Jamaican Lion 4</strain>
        <tissue evidence="29">Leaf</tissue>
    </source>
</reference>
<dbReference type="InterPro" id="IPR008271">
    <property type="entry name" value="Ser/Thr_kinase_AS"/>
</dbReference>
<name>A0A7J6DMP9_CANSA</name>
<evidence type="ECO:0000256" key="3">
    <source>
        <dbReference type="ARBA" id="ARBA00004479"/>
    </source>
</evidence>
<evidence type="ECO:0000256" key="13">
    <source>
        <dbReference type="ARBA" id="ARBA00022692"/>
    </source>
</evidence>
<keyword evidence="21" id="KW-0675">Receptor</keyword>
<feature type="binding site" evidence="26">
    <location>
        <position position="818"/>
    </location>
    <ligand>
        <name>ATP</name>
        <dbReference type="ChEBI" id="CHEBI:30616"/>
    </ligand>
</feature>
<evidence type="ECO:0000256" key="6">
    <source>
        <dbReference type="ARBA" id="ARBA00012513"/>
    </source>
</evidence>
<evidence type="ECO:0000256" key="25">
    <source>
        <dbReference type="ARBA" id="ARBA00048679"/>
    </source>
</evidence>
<dbReference type="InterPro" id="IPR001611">
    <property type="entry name" value="Leu-rich_rpt"/>
</dbReference>
<keyword evidence="10" id="KW-0597">Phosphoprotein</keyword>
<keyword evidence="17" id="KW-0418">Kinase</keyword>
<dbReference type="AlphaFoldDB" id="A0A7J6DMP9"/>
<dbReference type="PROSITE" id="PS00108">
    <property type="entry name" value="PROTEIN_KINASE_ST"/>
    <property type="match status" value="1"/>
</dbReference>
<keyword evidence="16 26" id="KW-0547">Nucleotide-binding</keyword>
<dbReference type="InterPro" id="IPR003591">
    <property type="entry name" value="Leu-rich_rpt_typical-subtyp"/>
</dbReference>
<evidence type="ECO:0000256" key="11">
    <source>
        <dbReference type="ARBA" id="ARBA00022614"/>
    </source>
</evidence>
<keyword evidence="8" id="KW-0964">Secreted</keyword>
<dbReference type="GO" id="GO:0005886">
    <property type="term" value="C:plasma membrane"/>
    <property type="evidence" value="ECO:0007669"/>
    <property type="project" value="UniProtKB-SubCell"/>
</dbReference>
<comment type="catalytic activity">
    <reaction evidence="24">
        <text>L-threonyl-[protein] + ATP = O-phospho-L-threonyl-[protein] + ADP + H(+)</text>
        <dbReference type="Rhea" id="RHEA:46608"/>
        <dbReference type="Rhea" id="RHEA-COMP:11060"/>
        <dbReference type="Rhea" id="RHEA-COMP:11605"/>
        <dbReference type="ChEBI" id="CHEBI:15378"/>
        <dbReference type="ChEBI" id="CHEBI:30013"/>
        <dbReference type="ChEBI" id="CHEBI:30616"/>
        <dbReference type="ChEBI" id="CHEBI:61977"/>
        <dbReference type="ChEBI" id="CHEBI:456216"/>
        <dbReference type="EC" id="2.7.11.1"/>
    </reaction>
</comment>
<evidence type="ECO:0000256" key="26">
    <source>
        <dbReference type="PROSITE-ProRule" id="PRU10141"/>
    </source>
</evidence>
<evidence type="ECO:0000313" key="30">
    <source>
        <dbReference type="Proteomes" id="UP000583929"/>
    </source>
</evidence>
<keyword evidence="20 27" id="KW-0472">Membrane</keyword>
<evidence type="ECO:0000256" key="15">
    <source>
        <dbReference type="ARBA" id="ARBA00022737"/>
    </source>
</evidence>
<evidence type="ECO:0000256" key="27">
    <source>
        <dbReference type="SAM" id="Phobius"/>
    </source>
</evidence>
<keyword evidence="18 26" id="KW-0067">ATP-binding</keyword>
<evidence type="ECO:0000256" key="23">
    <source>
        <dbReference type="ARBA" id="ARBA00038043"/>
    </source>
</evidence>
<comment type="similarity">
    <text evidence="5">Belongs to the RLP family.</text>
</comment>
<dbReference type="InterPro" id="IPR017441">
    <property type="entry name" value="Protein_kinase_ATP_BS"/>
</dbReference>
<dbReference type="Pfam" id="PF08263">
    <property type="entry name" value="LRRNT_2"/>
    <property type="match status" value="1"/>
</dbReference>
<dbReference type="GO" id="GO:0004674">
    <property type="term" value="F:protein serine/threonine kinase activity"/>
    <property type="evidence" value="ECO:0007669"/>
    <property type="project" value="UniProtKB-KW"/>
</dbReference>
<evidence type="ECO:0000256" key="5">
    <source>
        <dbReference type="ARBA" id="ARBA00009592"/>
    </source>
</evidence>
<gene>
    <name evidence="29" type="ORF">G4B88_009135</name>
</gene>
<evidence type="ECO:0000256" key="7">
    <source>
        <dbReference type="ARBA" id="ARBA00022475"/>
    </source>
</evidence>
<dbReference type="Gene3D" id="3.30.200.20">
    <property type="entry name" value="Phosphorylase Kinase, domain 1"/>
    <property type="match status" value="1"/>
</dbReference>
<proteinExistence type="inferred from homology"/>
<keyword evidence="8" id="KW-0134">Cell wall</keyword>
<dbReference type="EC" id="2.7.11.1" evidence="6"/>
<keyword evidence="15" id="KW-0677">Repeat</keyword>
<dbReference type="PROSITE" id="PS00107">
    <property type="entry name" value="PROTEIN_KINASE_ATP"/>
    <property type="match status" value="1"/>
</dbReference>
<comment type="catalytic activity">
    <reaction evidence="25">
        <text>L-seryl-[protein] + ATP = O-phospho-L-seryl-[protein] + ADP + H(+)</text>
        <dbReference type="Rhea" id="RHEA:17989"/>
        <dbReference type="Rhea" id="RHEA-COMP:9863"/>
        <dbReference type="Rhea" id="RHEA-COMP:11604"/>
        <dbReference type="ChEBI" id="CHEBI:15378"/>
        <dbReference type="ChEBI" id="CHEBI:29999"/>
        <dbReference type="ChEBI" id="CHEBI:30616"/>
        <dbReference type="ChEBI" id="CHEBI:83421"/>
        <dbReference type="ChEBI" id="CHEBI:456216"/>
        <dbReference type="EC" id="2.7.11.1"/>
    </reaction>
</comment>
<evidence type="ECO:0000256" key="2">
    <source>
        <dbReference type="ARBA" id="ARBA00004236"/>
    </source>
</evidence>
<dbReference type="Gene3D" id="3.80.10.10">
    <property type="entry name" value="Ribonuclease Inhibitor"/>
    <property type="match status" value="3"/>
</dbReference>
<evidence type="ECO:0000256" key="1">
    <source>
        <dbReference type="ARBA" id="ARBA00004191"/>
    </source>
</evidence>
<evidence type="ECO:0000256" key="20">
    <source>
        <dbReference type="ARBA" id="ARBA00023136"/>
    </source>
</evidence>
<evidence type="ECO:0000256" key="19">
    <source>
        <dbReference type="ARBA" id="ARBA00022989"/>
    </source>
</evidence>
<keyword evidence="19 27" id="KW-1133">Transmembrane helix</keyword>
<dbReference type="PROSITE" id="PS50011">
    <property type="entry name" value="PROTEIN_KINASE_DOM"/>
    <property type="match status" value="1"/>
</dbReference>
<dbReference type="PANTHER" id="PTHR48056">
    <property type="entry name" value="LRR RECEPTOR-LIKE SERINE/THREONINE-PROTEIN KINASE-RELATED"/>
    <property type="match status" value="1"/>
</dbReference>
<evidence type="ECO:0000256" key="14">
    <source>
        <dbReference type="ARBA" id="ARBA00022729"/>
    </source>
</evidence>
<evidence type="ECO:0000256" key="16">
    <source>
        <dbReference type="ARBA" id="ARBA00022741"/>
    </source>
</evidence>
<evidence type="ECO:0000256" key="8">
    <source>
        <dbReference type="ARBA" id="ARBA00022512"/>
    </source>
</evidence>
<comment type="subcellular location">
    <subcellularLocation>
        <location evidence="2">Cell membrane</location>
    </subcellularLocation>
    <subcellularLocation>
        <location evidence="3">Membrane</location>
        <topology evidence="3">Single-pass type I membrane protein</topology>
    </subcellularLocation>
    <subcellularLocation>
        <location evidence="1">Secreted</location>
        <location evidence="1">Cell wall</location>
    </subcellularLocation>
</comment>
<dbReference type="FunFam" id="3.80.10.10:FF:000041">
    <property type="entry name" value="LRR receptor-like serine/threonine-protein kinase ERECTA"/>
    <property type="match status" value="1"/>
</dbReference>
<comment type="similarity">
    <text evidence="23">Belongs to the polygalacturonase-inhibiting protein family.</text>
</comment>
<keyword evidence="11" id="KW-0433">Leucine-rich repeat</keyword>
<evidence type="ECO:0000256" key="9">
    <source>
        <dbReference type="ARBA" id="ARBA00022527"/>
    </source>
</evidence>
<dbReference type="InterPro" id="IPR000719">
    <property type="entry name" value="Prot_kinase_dom"/>
</dbReference>
<dbReference type="PRINTS" id="PR00019">
    <property type="entry name" value="LEURICHRPT"/>
</dbReference>
<dbReference type="GO" id="GO:0031347">
    <property type="term" value="P:regulation of defense response"/>
    <property type="evidence" value="ECO:0007669"/>
    <property type="project" value="UniProtKB-ARBA"/>
</dbReference>
<evidence type="ECO:0000256" key="12">
    <source>
        <dbReference type="ARBA" id="ARBA00022679"/>
    </source>
</evidence>
<feature type="domain" description="Protein kinase" evidence="28">
    <location>
        <begin position="790"/>
        <end position="1061"/>
    </location>
</feature>
<evidence type="ECO:0000256" key="17">
    <source>
        <dbReference type="ARBA" id="ARBA00022777"/>
    </source>
</evidence>
<keyword evidence="14" id="KW-0732">Signal</keyword>
<dbReference type="InterPro" id="IPR013210">
    <property type="entry name" value="LRR_N_plant-typ"/>
</dbReference>
<dbReference type="GO" id="GO:0001653">
    <property type="term" value="F:peptide receptor activity"/>
    <property type="evidence" value="ECO:0007669"/>
    <property type="project" value="UniProtKB-ARBA"/>
</dbReference>
<evidence type="ECO:0000256" key="18">
    <source>
        <dbReference type="ARBA" id="ARBA00022840"/>
    </source>
</evidence>